<reference evidence="1 2" key="1">
    <citation type="submission" date="2020-10" db="EMBL/GenBank/DDBJ databases">
        <title>Genomic Encyclopedia of Type Strains, Phase IV (KMG-IV): sequencing the most valuable type-strain genomes for metagenomic binning, comparative biology and taxonomic classification.</title>
        <authorList>
            <person name="Goeker M."/>
        </authorList>
    </citation>
    <scope>NUCLEOTIDE SEQUENCE [LARGE SCALE GENOMIC DNA]</scope>
    <source>
        <strain evidence="1 2">DSM 4194</strain>
    </source>
</reference>
<sequence length="70" mass="8283">MCAESETTIRGKYVNIFLGYCGCRISIEEYEFSCFSTAEERKEYVDFMCQFDKEEIINMILDLVKNAEER</sequence>
<proteinExistence type="predicted"/>
<name>A0ABR9H757_9BACT</name>
<keyword evidence="2" id="KW-1185">Reference proteome</keyword>
<evidence type="ECO:0000313" key="1">
    <source>
        <dbReference type="EMBL" id="MBE1426550.1"/>
    </source>
</evidence>
<dbReference type="Proteomes" id="UP000639010">
    <property type="component" value="Unassembled WGS sequence"/>
</dbReference>
<accession>A0ABR9H757</accession>
<comment type="caution">
    <text evidence="1">The sequence shown here is derived from an EMBL/GenBank/DDBJ whole genome shotgun (WGS) entry which is preliminary data.</text>
</comment>
<organism evidence="1 2">
    <name type="scientific">Desulfomicrobium macestii</name>
    <dbReference type="NCBI Taxonomy" id="90731"/>
    <lineage>
        <taxon>Bacteria</taxon>
        <taxon>Pseudomonadati</taxon>
        <taxon>Thermodesulfobacteriota</taxon>
        <taxon>Desulfovibrionia</taxon>
        <taxon>Desulfovibrionales</taxon>
        <taxon>Desulfomicrobiaceae</taxon>
        <taxon>Desulfomicrobium</taxon>
    </lineage>
</organism>
<evidence type="ECO:0000313" key="2">
    <source>
        <dbReference type="Proteomes" id="UP000639010"/>
    </source>
</evidence>
<gene>
    <name evidence="1" type="ORF">H4684_003216</name>
</gene>
<dbReference type="EMBL" id="JADBGG010000028">
    <property type="protein sequence ID" value="MBE1426550.1"/>
    <property type="molecule type" value="Genomic_DNA"/>
</dbReference>
<protein>
    <submittedName>
        <fullName evidence="1">Uncharacterized protein</fullName>
    </submittedName>
</protein>